<accession>A0A9Q0RMC3</accession>
<feature type="compositionally biased region" description="Basic and acidic residues" evidence="1">
    <location>
        <begin position="7"/>
        <end position="17"/>
    </location>
</feature>
<feature type="transmembrane region" description="Helical" evidence="2">
    <location>
        <begin position="127"/>
        <end position="156"/>
    </location>
</feature>
<sequence length="200" mass="22552">MATMLKRPNERYEKESPQMKSRLRSIDNYRNASNMIQTETKVSRRTKRNDDDDDDEDENKNEKEKGKRSKQAKIGAITLHLSLWLPFSAFKSIVMADMEWAVVVVVVVVMEAVSAVDLAVEWVADMVAVWVADMVAVEPMPVMVVAVVVVVVVAVMEVECPSAEDMDMVADHPVVDINPIQVNDILPEQTMYRHLPEPIA</sequence>
<dbReference type="Proteomes" id="UP001142055">
    <property type="component" value="Chromosome 2"/>
</dbReference>
<evidence type="ECO:0000313" key="4">
    <source>
        <dbReference type="Proteomes" id="UP001142055"/>
    </source>
</evidence>
<reference evidence="3" key="1">
    <citation type="submission" date="2022-12" db="EMBL/GenBank/DDBJ databases">
        <title>Genome assemblies of Blomia tropicalis.</title>
        <authorList>
            <person name="Cui Y."/>
        </authorList>
    </citation>
    <scope>NUCLEOTIDE SEQUENCE</scope>
    <source>
        <tissue evidence="3">Adult mites</tissue>
    </source>
</reference>
<organism evidence="3 4">
    <name type="scientific">Blomia tropicalis</name>
    <name type="common">Mite</name>
    <dbReference type="NCBI Taxonomy" id="40697"/>
    <lineage>
        <taxon>Eukaryota</taxon>
        <taxon>Metazoa</taxon>
        <taxon>Ecdysozoa</taxon>
        <taxon>Arthropoda</taxon>
        <taxon>Chelicerata</taxon>
        <taxon>Arachnida</taxon>
        <taxon>Acari</taxon>
        <taxon>Acariformes</taxon>
        <taxon>Sarcoptiformes</taxon>
        <taxon>Astigmata</taxon>
        <taxon>Glycyphagoidea</taxon>
        <taxon>Echimyopodidae</taxon>
        <taxon>Blomia</taxon>
    </lineage>
</organism>
<keyword evidence="4" id="KW-1185">Reference proteome</keyword>
<gene>
    <name evidence="3" type="ORF">RDWZM_005388</name>
</gene>
<comment type="caution">
    <text evidence="3">The sequence shown here is derived from an EMBL/GenBank/DDBJ whole genome shotgun (WGS) entry which is preliminary data.</text>
</comment>
<keyword evidence="2" id="KW-1133">Transmembrane helix</keyword>
<feature type="region of interest" description="Disordered" evidence="1">
    <location>
        <begin position="1"/>
        <end position="69"/>
    </location>
</feature>
<evidence type="ECO:0000313" key="3">
    <source>
        <dbReference type="EMBL" id="KAJ6219576.1"/>
    </source>
</evidence>
<feature type="transmembrane region" description="Helical" evidence="2">
    <location>
        <begin position="100"/>
        <end position="120"/>
    </location>
</feature>
<dbReference type="AlphaFoldDB" id="A0A9Q0RMC3"/>
<evidence type="ECO:0000256" key="2">
    <source>
        <dbReference type="SAM" id="Phobius"/>
    </source>
</evidence>
<protein>
    <submittedName>
        <fullName evidence="3">Uncharacterized protein</fullName>
    </submittedName>
</protein>
<evidence type="ECO:0000256" key="1">
    <source>
        <dbReference type="SAM" id="MobiDB-lite"/>
    </source>
</evidence>
<feature type="compositionally biased region" description="Polar residues" evidence="1">
    <location>
        <begin position="28"/>
        <end position="40"/>
    </location>
</feature>
<name>A0A9Q0RMC3_BLOTA</name>
<keyword evidence="2" id="KW-0812">Transmembrane</keyword>
<dbReference type="EMBL" id="JAPWDV010000002">
    <property type="protein sequence ID" value="KAJ6219576.1"/>
    <property type="molecule type" value="Genomic_DNA"/>
</dbReference>
<proteinExistence type="predicted"/>
<keyword evidence="2" id="KW-0472">Membrane</keyword>